<name>A0A853H1P4_CROSK</name>
<keyword evidence="1" id="KW-0812">Transmembrane</keyword>
<feature type="transmembrane region" description="Helical" evidence="1">
    <location>
        <begin position="141"/>
        <end position="158"/>
    </location>
</feature>
<gene>
    <name evidence="3" type="ORF">HRR37_12390</name>
</gene>
<dbReference type="GO" id="GO:0000271">
    <property type="term" value="P:polysaccharide biosynthetic process"/>
    <property type="evidence" value="ECO:0007669"/>
    <property type="project" value="TreeGrafter"/>
</dbReference>
<reference evidence="3 4" key="1">
    <citation type="submission" date="2020-05" db="EMBL/GenBank/DDBJ databases">
        <title>The draft genome of Cronobacter sakazakii strain 145005.</title>
        <authorList>
            <person name="Yang J."/>
            <person name="Liu L."/>
            <person name="Feng Y."/>
            <person name="Zong Z."/>
        </authorList>
    </citation>
    <scope>NUCLEOTIDE SEQUENCE [LARGE SCALE GENOMIC DNA]</scope>
    <source>
        <strain evidence="3 4">145005</strain>
    </source>
</reference>
<dbReference type="RefSeq" id="WP_180208631.1">
    <property type="nucleotide sequence ID" value="NZ_JABTXY010000024.1"/>
</dbReference>
<evidence type="ECO:0000313" key="4">
    <source>
        <dbReference type="Proteomes" id="UP000548673"/>
    </source>
</evidence>
<keyword evidence="3" id="KW-0808">Transferase</keyword>
<evidence type="ECO:0000259" key="2">
    <source>
        <dbReference type="Pfam" id="PF01757"/>
    </source>
</evidence>
<dbReference type="GO" id="GO:0016747">
    <property type="term" value="F:acyltransferase activity, transferring groups other than amino-acyl groups"/>
    <property type="evidence" value="ECO:0007669"/>
    <property type="project" value="InterPro"/>
</dbReference>
<feature type="transmembrane region" description="Helical" evidence="1">
    <location>
        <begin position="199"/>
        <end position="218"/>
    </location>
</feature>
<feature type="transmembrane region" description="Helical" evidence="1">
    <location>
        <begin position="249"/>
        <end position="268"/>
    </location>
</feature>
<dbReference type="PANTHER" id="PTHR23028:SF53">
    <property type="entry name" value="ACYL_TRANSF_3 DOMAIN-CONTAINING PROTEIN"/>
    <property type="match status" value="1"/>
</dbReference>
<organism evidence="3 4">
    <name type="scientific">Cronobacter sakazakii</name>
    <name type="common">Enterobacter sakazakii</name>
    <dbReference type="NCBI Taxonomy" id="28141"/>
    <lineage>
        <taxon>Bacteria</taxon>
        <taxon>Pseudomonadati</taxon>
        <taxon>Pseudomonadota</taxon>
        <taxon>Gammaproteobacteria</taxon>
        <taxon>Enterobacterales</taxon>
        <taxon>Enterobacteriaceae</taxon>
        <taxon>Cronobacter</taxon>
    </lineage>
</organism>
<accession>A0A853H1P4</accession>
<dbReference type="Pfam" id="PF01757">
    <property type="entry name" value="Acyl_transf_3"/>
    <property type="match status" value="1"/>
</dbReference>
<feature type="domain" description="Acyltransferase 3" evidence="2">
    <location>
        <begin position="4"/>
        <end position="304"/>
    </location>
</feature>
<keyword evidence="3" id="KW-0012">Acyltransferase</keyword>
<feature type="transmembrane region" description="Helical" evidence="1">
    <location>
        <begin position="7"/>
        <end position="27"/>
    </location>
</feature>
<feature type="transmembrane region" description="Helical" evidence="1">
    <location>
        <begin position="117"/>
        <end position="136"/>
    </location>
</feature>
<keyword evidence="1" id="KW-0472">Membrane</keyword>
<comment type="caution">
    <text evidence="3">The sequence shown here is derived from an EMBL/GenBank/DDBJ whole genome shotgun (WGS) entry which is preliminary data.</text>
</comment>
<dbReference type="EMBL" id="JABTXY010000024">
    <property type="protein sequence ID" value="NYV43147.1"/>
    <property type="molecule type" value="Genomic_DNA"/>
</dbReference>
<feature type="transmembrane region" description="Helical" evidence="1">
    <location>
        <begin position="74"/>
        <end position="97"/>
    </location>
</feature>
<evidence type="ECO:0000256" key="1">
    <source>
        <dbReference type="SAM" id="Phobius"/>
    </source>
</evidence>
<dbReference type="Proteomes" id="UP000548673">
    <property type="component" value="Unassembled WGS sequence"/>
</dbReference>
<dbReference type="InterPro" id="IPR050879">
    <property type="entry name" value="Acyltransferase_3"/>
</dbReference>
<dbReference type="AlphaFoldDB" id="A0A853H1P4"/>
<keyword evidence="1" id="KW-1133">Transmembrane helix</keyword>
<proteinExistence type="predicted"/>
<feature type="transmembrane region" description="Helical" evidence="1">
    <location>
        <begin position="224"/>
        <end position="242"/>
    </location>
</feature>
<feature type="transmembrane region" description="Helical" evidence="1">
    <location>
        <begin position="33"/>
        <end position="53"/>
    </location>
</feature>
<sequence>MEIKNLQVVRGLAAMLVVATHFFGSSLKWFSPYLGHMGVDIFFTLSGFLMVYSQSTSKNAANFFIGRIKRIYPVYLILSLPMIIGTFGLEHIMYAVGNVMLIPGFNDPEYKMANYPAWSLVYEMIFYVIFSCSLLIKRDRVSSCLITVLVILSVVWVFNGKYDKQGWVNLGYILGDQLLLNFAAGCVIALVYKKINVNWNVNFYIFLVCTLILLYMALHEIQNVRLVKLGVPSFLIIIIAIFSRPANDFFYRLLYLIGGASYSIYLSHLYWAELKPMALKLYGHNDTVFYWSSSVLAIVSIAFGIIFFKLVEQPIAEYFRKMSHKNAVIDARPEN</sequence>
<dbReference type="InterPro" id="IPR002656">
    <property type="entry name" value="Acyl_transf_3_dom"/>
</dbReference>
<dbReference type="PANTHER" id="PTHR23028">
    <property type="entry name" value="ACETYLTRANSFERASE"/>
    <property type="match status" value="1"/>
</dbReference>
<feature type="transmembrane region" description="Helical" evidence="1">
    <location>
        <begin position="288"/>
        <end position="311"/>
    </location>
</feature>
<protein>
    <submittedName>
        <fullName evidence="3">Acyltransferase</fullName>
    </submittedName>
</protein>
<feature type="transmembrane region" description="Helical" evidence="1">
    <location>
        <begin position="170"/>
        <end position="192"/>
    </location>
</feature>
<dbReference type="GO" id="GO:0016020">
    <property type="term" value="C:membrane"/>
    <property type="evidence" value="ECO:0007669"/>
    <property type="project" value="TreeGrafter"/>
</dbReference>
<evidence type="ECO:0000313" key="3">
    <source>
        <dbReference type="EMBL" id="NYV43147.1"/>
    </source>
</evidence>